<gene>
    <name evidence="2" type="primary">tmcAL</name>
    <name evidence="3" type="ORF">OCV47_01390</name>
</gene>
<comment type="caution">
    <text evidence="2">Lacks conserved residue(s) required for the propagation of feature annotation.</text>
</comment>
<dbReference type="Gene3D" id="3.40.50.620">
    <property type="entry name" value="HUPs"/>
    <property type="match status" value="1"/>
</dbReference>
<proteinExistence type="inferred from homology"/>
<dbReference type="Pfam" id="PF05636">
    <property type="entry name" value="HIGH_NTase1"/>
    <property type="match status" value="1"/>
</dbReference>
<keyword evidence="2" id="KW-0820">tRNA-binding</keyword>
<comment type="function">
    <text evidence="2">Catalyzes the formation of N(4)-acetylcytidine (ac(4)C) at the wobble position of elongator tRNA(Met), using acetate and ATP as substrates. First activates an acetate ion to form acetyladenylate (Ac-AMP) and then transfers the acetyl group to tRNA to form ac(4)C34.</text>
</comment>
<keyword evidence="2" id="KW-0436">Ligase</keyword>
<dbReference type="PANTHER" id="PTHR37825">
    <property type="entry name" value="TRNA(MET) CYTIDINE ACETATE LIGASE"/>
    <property type="match status" value="1"/>
</dbReference>
<comment type="subcellular location">
    <subcellularLocation>
        <location evidence="2">Cytoplasm</location>
    </subcellularLocation>
</comment>
<comment type="catalytic activity">
    <reaction evidence="2">
        <text>cytidine(34) in elongator tRNA(Met) + acetate + ATP = N(4)-acetylcytidine(34) in elongator tRNA(Met) + AMP + diphosphate</text>
        <dbReference type="Rhea" id="RHEA:58144"/>
        <dbReference type="Rhea" id="RHEA-COMP:10693"/>
        <dbReference type="Rhea" id="RHEA-COMP:10694"/>
        <dbReference type="ChEBI" id="CHEBI:30089"/>
        <dbReference type="ChEBI" id="CHEBI:30616"/>
        <dbReference type="ChEBI" id="CHEBI:33019"/>
        <dbReference type="ChEBI" id="CHEBI:74900"/>
        <dbReference type="ChEBI" id="CHEBI:82748"/>
        <dbReference type="ChEBI" id="CHEBI:456215"/>
    </reaction>
</comment>
<sequence length="428" mass="48526">MKIAGIITEYNPFHNGHAYQIEKVRQETGSDYVVIVMSGDFVQRGEPAVLDKYVRAHMALENGADLVLELPVAFACAGAEYFARGGVSILNSLGCIDTLCFGTEQECLSDFEQVASLLSREPVDFQQLLLSYLKKGMGYPAARSAALSDYLHTDVSFLRLPNNILALEYLCVLKRFQSPIAPHAIQRVGSGYHSPDLTGHFSSATAIRNTLLHKCARISEDSSRYLAEDATLQEYMPASAWILLQAYAKNYGPIEAEDFASMIQYRLMLARTPEELQDYFDIDAFLANRIFQNRFLFQNFADFTELLTSRNQTRGHIQRALFHLLLDIQDPAAPALFLPQYTRILGMRRKSSQILRMVKSHSDIPVLTKMADAPKNILDFPFHDEERKKTAICQLQQTTLSSHIYESVLSQKYHQPFRHENTRQIVIL</sequence>
<dbReference type="EMBL" id="JAOQKE010000001">
    <property type="protein sequence ID" value="MCU6724021.1"/>
    <property type="molecule type" value="Genomic_DNA"/>
</dbReference>
<evidence type="ECO:0000313" key="4">
    <source>
        <dbReference type="Proteomes" id="UP001652338"/>
    </source>
</evidence>
<dbReference type="Proteomes" id="UP001652338">
    <property type="component" value="Unassembled WGS sequence"/>
</dbReference>
<evidence type="ECO:0000313" key="3">
    <source>
        <dbReference type="EMBL" id="MCU6724021.1"/>
    </source>
</evidence>
<comment type="similarity">
    <text evidence="2">Belongs to the TmcAL family.</text>
</comment>
<dbReference type="EC" id="6.3.4.-" evidence="2"/>
<dbReference type="NCBIfam" id="NF010191">
    <property type="entry name" value="PRK13670.1"/>
    <property type="match status" value="1"/>
</dbReference>
<keyword evidence="1 2" id="KW-0819">tRNA processing</keyword>
<feature type="binding site" evidence="2">
    <location>
        <position position="102"/>
    </location>
    <ligand>
        <name>ATP</name>
        <dbReference type="ChEBI" id="CHEBI:30616"/>
    </ligand>
</feature>
<protein>
    <recommendedName>
        <fullName evidence="2">tRNA(Met) cytidine acetate ligase</fullName>
        <ecNumber evidence="2">6.3.4.-</ecNumber>
    </recommendedName>
</protein>
<keyword evidence="2" id="KW-0067">ATP-binding</keyword>
<feature type="binding site" evidence="2">
    <location>
        <position position="187"/>
    </location>
    <ligand>
        <name>ATP</name>
        <dbReference type="ChEBI" id="CHEBI:30616"/>
    </ligand>
</feature>
<evidence type="ECO:0000256" key="1">
    <source>
        <dbReference type="ARBA" id="ARBA00022694"/>
    </source>
</evidence>
<keyword evidence="2" id="KW-0694">RNA-binding</keyword>
<feature type="binding site" evidence="2">
    <location>
        <position position="162"/>
    </location>
    <ligand>
        <name>ATP</name>
        <dbReference type="ChEBI" id="CHEBI:30616"/>
    </ligand>
</feature>
<keyword evidence="2" id="KW-0547">Nucleotide-binding</keyword>
<dbReference type="InterPro" id="IPR008513">
    <property type="entry name" value="tRNA(Met)_cyd_acetate_ligase"/>
</dbReference>
<keyword evidence="2" id="KW-0963">Cytoplasm</keyword>
<accession>A0ABT2SHV2</accession>
<dbReference type="SUPFAM" id="SSF52374">
    <property type="entry name" value="Nucleotidylyl transferase"/>
    <property type="match status" value="1"/>
</dbReference>
<feature type="binding site" evidence="2">
    <location>
        <begin position="7"/>
        <end position="20"/>
    </location>
    <ligand>
        <name>ATP</name>
        <dbReference type="ChEBI" id="CHEBI:30616"/>
    </ligand>
</feature>
<dbReference type="InterPro" id="IPR014729">
    <property type="entry name" value="Rossmann-like_a/b/a_fold"/>
</dbReference>
<comment type="caution">
    <text evidence="3">The sequence shown here is derived from an EMBL/GenBank/DDBJ whole genome shotgun (WGS) entry which is preliminary data.</text>
</comment>
<organism evidence="3 4">
    <name type="scientific">Muricoprocola aceti</name>
    <dbReference type="NCBI Taxonomy" id="2981772"/>
    <lineage>
        <taxon>Bacteria</taxon>
        <taxon>Bacillati</taxon>
        <taxon>Bacillota</taxon>
        <taxon>Clostridia</taxon>
        <taxon>Lachnospirales</taxon>
        <taxon>Lachnospiraceae</taxon>
        <taxon>Muricoprocola</taxon>
    </lineage>
</organism>
<evidence type="ECO:0000256" key="2">
    <source>
        <dbReference type="HAMAP-Rule" id="MF_01539"/>
    </source>
</evidence>
<dbReference type="HAMAP" id="MF_01539">
    <property type="entry name" value="TmcAL"/>
    <property type="match status" value="1"/>
</dbReference>
<keyword evidence="4" id="KW-1185">Reference proteome</keyword>
<reference evidence="3 4" key="1">
    <citation type="journal article" date="2021" name="ISME Commun">
        <title>Automated analysis of genomic sequences facilitates high-throughput and comprehensive description of bacteria.</title>
        <authorList>
            <person name="Hitch T.C.A."/>
        </authorList>
    </citation>
    <scope>NUCLEOTIDE SEQUENCE [LARGE SCALE GENOMIC DNA]</scope>
    <source>
        <strain evidence="3 4">Sanger_29</strain>
    </source>
</reference>
<dbReference type="PANTHER" id="PTHR37825:SF1">
    <property type="entry name" value="TRNA(MET) CYTIDINE ACETATE LIGASE"/>
    <property type="match status" value="1"/>
</dbReference>
<name>A0ABT2SHV2_9FIRM</name>
<dbReference type="RefSeq" id="WP_262653239.1">
    <property type="nucleotide sequence ID" value="NZ_JAOQKE010000001.1"/>
</dbReference>